<organism evidence="3 4">
    <name type="scientific">Camelimonas abortus</name>
    <dbReference type="NCBI Taxonomy" id="1017184"/>
    <lineage>
        <taxon>Bacteria</taxon>
        <taxon>Pseudomonadati</taxon>
        <taxon>Pseudomonadota</taxon>
        <taxon>Alphaproteobacteria</taxon>
        <taxon>Hyphomicrobiales</taxon>
        <taxon>Chelatococcaceae</taxon>
        <taxon>Camelimonas</taxon>
    </lineage>
</organism>
<name>A0ABV7LDL6_9HYPH</name>
<sequence>MSRRVKQQPEQTDAAAARTAPARARNRPQTAPDSAGSGDDGASARAPGSPGLTVSRPQLLVDGSDLAFRAMIHDTLAFSARIQEVRARLGALLNLSGSQYTILVALSHLQGADGIGVNTLAGHLHLSGAFVTIEVNRLVERGFVRKVTNPEDRRRVLLTVTPLARAELEAITSVQRPANDALFADISRADFHRLRRLLPVLVENADRALKLLDYLTPQGVLPQDSPAPKRRARRPSARSGAAPQE</sequence>
<dbReference type="PANTHER" id="PTHR33164">
    <property type="entry name" value="TRANSCRIPTIONAL REGULATOR, MARR FAMILY"/>
    <property type="match status" value="1"/>
</dbReference>
<dbReference type="InterPro" id="IPR039422">
    <property type="entry name" value="MarR/SlyA-like"/>
</dbReference>
<evidence type="ECO:0000259" key="2">
    <source>
        <dbReference type="PROSITE" id="PS50995"/>
    </source>
</evidence>
<feature type="region of interest" description="Disordered" evidence="1">
    <location>
        <begin position="220"/>
        <end position="245"/>
    </location>
</feature>
<evidence type="ECO:0000256" key="1">
    <source>
        <dbReference type="SAM" id="MobiDB-lite"/>
    </source>
</evidence>
<dbReference type="PROSITE" id="PS50995">
    <property type="entry name" value="HTH_MARR_2"/>
    <property type="match status" value="1"/>
</dbReference>
<feature type="compositionally biased region" description="Low complexity" evidence="1">
    <location>
        <begin position="12"/>
        <end position="49"/>
    </location>
</feature>
<dbReference type="RefSeq" id="WP_376830353.1">
    <property type="nucleotide sequence ID" value="NZ_JBHLWR010000006.1"/>
</dbReference>
<accession>A0ABV7LDL6</accession>
<dbReference type="Pfam" id="PF12802">
    <property type="entry name" value="MarR_2"/>
    <property type="match status" value="1"/>
</dbReference>
<dbReference type="Gene3D" id="1.10.10.10">
    <property type="entry name" value="Winged helix-like DNA-binding domain superfamily/Winged helix DNA-binding domain"/>
    <property type="match status" value="1"/>
</dbReference>
<feature type="region of interest" description="Disordered" evidence="1">
    <location>
        <begin position="1"/>
        <end position="56"/>
    </location>
</feature>
<comment type="caution">
    <text evidence="3">The sequence shown here is derived from an EMBL/GenBank/DDBJ whole genome shotgun (WGS) entry which is preliminary data.</text>
</comment>
<dbReference type="PANTHER" id="PTHR33164:SF43">
    <property type="entry name" value="HTH-TYPE TRANSCRIPTIONAL REPRESSOR YETL"/>
    <property type="match status" value="1"/>
</dbReference>
<dbReference type="InterPro" id="IPR036388">
    <property type="entry name" value="WH-like_DNA-bd_sf"/>
</dbReference>
<dbReference type="SUPFAM" id="SSF46785">
    <property type="entry name" value="Winged helix' DNA-binding domain"/>
    <property type="match status" value="1"/>
</dbReference>
<proteinExistence type="predicted"/>
<dbReference type="InterPro" id="IPR000835">
    <property type="entry name" value="HTH_MarR-typ"/>
</dbReference>
<gene>
    <name evidence="3" type="ORF">ACFOEX_05800</name>
</gene>
<dbReference type="SMART" id="SM00347">
    <property type="entry name" value="HTH_MARR"/>
    <property type="match status" value="1"/>
</dbReference>
<dbReference type="Proteomes" id="UP001595536">
    <property type="component" value="Unassembled WGS sequence"/>
</dbReference>
<evidence type="ECO:0000313" key="4">
    <source>
        <dbReference type="Proteomes" id="UP001595536"/>
    </source>
</evidence>
<evidence type="ECO:0000313" key="3">
    <source>
        <dbReference type="EMBL" id="MFC3265868.1"/>
    </source>
</evidence>
<dbReference type="InterPro" id="IPR036390">
    <property type="entry name" value="WH_DNA-bd_sf"/>
</dbReference>
<feature type="domain" description="HTH marR-type" evidence="2">
    <location>
        <begin position="64"/>
        <end position="203"/>
    </location>
</feature>
<reference evidence="4" key="1">
    <citation type="journal article" date="2019" name="Int. J. Syst. Evol. Microbiol.">
        <title>The Global Catalogue of Microorganisms (GCM) 10K type strain sequencing project: providing services to taxonomists for standard genome sequencing and annotation.</title>
        <authorList>
            <consortium name="The Broad Institute Genomics Platform"/>
            <consortium name="The Broad Institute Genome Sequencing Center for Infectious Disease"/>
            <person name="Wu L."/>
            <person name="Ma J."/>
        </authorList>
    </citation>
    <scope>NUCLEOTIDE SEQUENCE [LARGE SCALE GENOMIC DNA]</scope>
    <source>
        <strain evidence="4">CCM 7941</strain>
    </source>
</reference>
<protein>
    <submittedName>
        <fullName evidence="3">MarR family winged helix-turn-helix transcriptional regulator</fullName>
    </submittedName>
</protein>
<keyword evidence="4" id="KW-1185">Reference proteome</keyword>
<dbReference type="EMBL" id="JBHRUV010000023">
    <property type="protein sequence ID" value="MFC3265868.1"/>
    <property type="molecule type" value="Genomic_DNA"/>
</dbReference>